<dbReference type="RefSeq" id="WP_012919135.1">
    <property type="nucleotide sequence ID" value="NC_013729.1"/>
</dbReference>
<feature type="compositionally biased region" description="Basic and acidic residues" evidence="1">
    <location>
        <begin position="1506"/>
        <end position="1521"/>
    </location>
</feature>
<dbReference type="GO" id="GO:0005975">
    <property type="term" value="P:carbohydrate metabolic process"/>
    <property type="evidence" value="ECO:0007669"/>
    <property type="project" value="UniProtKB-ARBA"/>
</dbReference>
<dbReference type="HOGENOM" id="CLU_228098_0_0_11"/>
<feature type="signal peptide" evidence="2">
    <location>
        <begin position="1"/>
        <end position="23"/>
    </location>
</feature>
<dbReference type="Proteomes" id="UP000007967">
    <property type="component" value="Chromosome"/>
</dbReference>
<evidence type="ECO:0000313" key="4">
    <source>
        <dbReference type="Proteomes" id="UP000007967"/>
    </source>
</evidence>
<keyword evidence="4" id="KW-1185">Reference proteome</keyword>
<dbReference type="KEGG" id="kfl:Kfla_1478"/>
<dbReference type="InterPro" id="IPR006530">
    <property type="entry name" value="YD"/>
</dbReference>
<gene>
    <name evidence="3" type="ordered locus">Kfla_1478</name>
</gene>
<keyword evidence="2" id="KW-0732">Signal</keyword>
<dbReference type="EMBL" id="CP001736">
    <property type="protein sequence ID" value="ADB30579.1"/>
    <property type="molecule type" value="Genomic_DNA"/>
</dbReference>
<feature type="chain" id="PRO_5038522604" evidence="2">
    <location>
        <begin position="24"/>
        <end position="2562"/>
    </location>
</feature>
<feature type="region of interest" description="Disordered" evidence="1">
    <location>
        <begin position="436"/>
        <end position="455"/>
    </location>
</feature>
<protein>
    <submittedName>
        <fullName evidence="3">YD repeat protein</fullName>
    </submittedName>
</protein>
<feature type="region of interest" description="Disordered" evidence="1">
    <location>
        <begin position="572"/>
        <end position="594"/>
    </location>
</feature>
<dbReference type="NCBIfam" id="TIGR01643">
    <property type="entry name" value="YD_repeat_2x"/>
    <property type="match status" value="4"/>
</dbReference>
<proteinExistence type="predicted"/>
<accession>D2PLF0</accession>
<feature type="region of interest" description="Disordered" evidence="1">
    <location>
        <begin position="1499"/>
        <end position="1524"/>
    </location>
</feature>
<dbReference type="InterPro" id="IPR050708">
    <property type="entry name" value="T6SS_VgrG/RHS"/>
</dbReference>
<dbReference type="PANTHER" id="PTHR32305:SF15">
    <property type="entry name" value="PROTEIN RHSA-RELATED"/>
    <property type="match status" value="1"/>
</dbReference>
<evidence type="ECO:0000256" key="2">
    <source>
        <dbReference type="SAM" id="SignalP"/>
    </source>
</evidence>
<dbReference type="InterPro" id="IPR031325">
    <property type="entry name" value="RHS_repeat"/>
</dbReference>
<dbReference type="eggNOG" id="COG3209">
    <property type="taxonomic scope" value="Bacteria"/>
</dbReference>
<feature type="region of interest" description="Disordered" evidence="1">
    <location>
        <begin position="2295"/>
        <end position="2336"/>
    </location>
</feature>
<evidence type="ECO:0000256" key="1">
    <source>
        <dbReference type="SAM" id="MobiDB-lite"/>
    </source>
</evidence>
<dbReference type="InterPro" id="IPR013783">
    <property type="entry name" value="Ig-like_fold"/>
</dbReference>
<reference evidence="3 4" key="2">
    <citation type="journal article" date="2010" name="Stand. Genomic Sci.">
        <title>Complete genome sequence of Kribbella flavida type strain (IFO 14399).</title>
        <authorList>
            <person name="Pukall R."/>
            <person name="Lapidus A."/>
            <person name="Glavina Del Rio T."/>
            <person name="Copeland A."/>
            <person name="Tice H."/>
            <person name="Cheng J.-F."/>
            <person name="Lucas S."/>
            <person name="Chen F."/>
            <person name="Nolan M."/>
            <person name="LaButti K."/>
            <person name="Pati A."/>
            <person name="Ivanova N."/>
            <person name="Mavrommatis K."/>
            <person name="Mikhailova N."/>
            <person name="Pitluck S."/>
            <person name="Bruce D."/>
            <person name="Goodwin L."/>
            <person name="Land M."/>
            <person name="Hauser L."/>
            <person name="Chang Y.-J."/>
            <person name="Jeffries C.D."/>
            <person name="Chen A."/>
            <person name="Palaniappan K."/>
            <person name="Chain P."/>
            <person name="Rohde M."/>
            <person name="Goeker M."/>
            <person name="Bristow J."/>
            <person name="Eisen J.A."/>
            <person name="Markowitz V."/>
            <person name="Hugenholtz P."/>
            <person name="Kyrpides N.C."/>
            <person name="Klenk H.-P."/>
            <person name="Brettin T."/>
        </authorList>
    </citation>
    <scope>NUCLEOTIDE SEQUENCE [LARGE SCALE GENOMIC DNA]</scope>
    <source>
        <strain evidence="4">DSM 17836 / JCM 10339 / NBRC 14399</strain>
    </source>
</reference>
<sequence length="2562" mass="274284">MRFSLFCWSAAVCLALVAGVLQAVSLPSTLPSARAATAVSVAVPRLLYGNGAALSWSRYQPSAEAPFAGYEVHRGTSAAFSPSAATLVTRIGDIATTAFTDDSAPTAAAGSTIYWYRVVAGGAASTPVEAALPPRGRGRLLVRMDASDAATYLTYGQGGSPCGTDYTMGGYGTLDLGVGPNHYVNRSLLKLDLAAVPAKAKVTWATLDMYYPATTSTDSGVRLHRVLQPWVEGTGASSCGGAASGASWGEAQPGVAWRKSGAPVLGGAFDATAAVTLPVKSRSTAGSDRFQLLSLIQSWVDGTPNHGFLLKQATEPTTYTAPGSRMSYYSDQSTLADKRPFLQLEWEEPSRVAVTTARVTSPADGSVVRGKTWLTADASSPRGVKKVRFSVGGTTVGEDESAPYAVEWDSTAGAAGSQVVTATAVSSADEAVTSAGRSVRVDNSPPPTGVAVTTPSASSTVRGTVAVTASATDDVSVSRVDFMVDGVLVGSDAAAPYSFAWNTTAPLSQAFDGEHKLTVVATDSGGQTTTSAEVAVTVDNNTAGPYKASFSLNGYGASTEPFELPPMIDTDSVEETTSSGTGDIGGGTGIGGKGDLAAPPSCDVSCTSPAAVAGSDAEATAVVAGDPVSPHAFQLDVAVRNDSSVAWKNSTTGTGLQLWYRWYTEDGVVVFEGPGSDYFPATLNPGATKTIPMTIEPPPGVNAAQRTRLRLRMDVYDSATGRWFAQGGSKPVDNPVIVNKALSKQLGFERFWHYEQLALGTGASAYGNVANGNLLWRWSPWATPGRGIASLVDLSYNSLEEHSDSPAGNNVSLNISGLVRFGSRLDIHPNKADQLNGKAKRYVRFVDGDGTLHEFTGTVNADSTVTWTEPAGVNLYLRSTGSTDPKRYWALTRPDRSTYYFDADGYPRLVEDTNGNVLEFELVDTPSGDDPGGPKKRVVKIWDAARRSYAVDYWDKGEAKPGRIRGKVQTISDHSGSVLAFDYYNDGNLRRLTQKGGVSGQGVAVADRSFVFTYTDSNGDQPAIPLAADRVDPNPATNNQSVKVYSIRDPRDKESTFSYWGPTPDPKNRWKLKSWTDRAGKATAFTYDWQSRITTVNAPAARDTDYHLDTAGRVTSLIDPAERTTSLVWSTDNKVTQVTHPSTRTEKFTYDHNGYLTSDTNEAGETSRLTYEHRKLDVRDTVGHWSVLKTRELPEGVASATAGDHTWTFGADADGNITSVKDPDGFASTYAYNLRGSPDAGTVKTRTRPGGGVTGYEYHPSGLPTKVTDPVGNVTSYGYDTDSQVVAVQDGEHQSPRAGLQPRAYQQTFDLDEFGRVARHSQPKSTTTEENRLVWSTTTFDAGDNATATTVPAYAGIEGPPDAARTVQSYDPMDRPVLSTSPDTSVDPAGERTATTYDDAGRPITQVSAKGVRSATDGDYQSVTSYDVLDRIVRVAAYGASATDVRYSHQCYNAADDVVSSTAPRAGLATIDCAATMTPHTTRYTYDNAHRVTVVTDPAGRQQRSTYDKNGRTTTAEKDIDANATPKRVQRTELTYNGRGLATQTVETFSGATGRKLTSRYGYDADGNTVAVYSPRAVDTDANAGLSTDPATAKYTTRHDYDPAGRRLKTTLPYDDRDGTERQYVHAAYDKNSRVTWTSLPTTNADPAHVTDAAKTQQSYFDPGWIRTLGKNVNPVLHFDHNALGLQTIRTPAKRSAPGELDVAQQMRWDYFVDGQKKSMTDRDGNSATWTYDEHNQVTGSYDPTGVHGADDKAVDAQATYTGFGEVAKSRHRKQGATAWTFSSFTYNEHGLPTTRLENGEEDTAGTQTKAPKRVRLSYDSADQLVEQIDDGTSLTACKGDTRTISTYWDNGWERTRDQWRAATGCSVDVTSWKKRQTTSWTHFDNGKLASMSTKNGAGAVTESHDLGYFEGTRYEDGHRVTDTFVLKRAADRATATNCIPGSPCTADYDYDARGKVLRHQKQAGKVATYALDQPTQLIGDTSIRAGNVTTETNNAVTTTRRYEANQLKESSATGTETLKTWYDSLGNTDCVTTSTGDASKCNGPKNRPDASVRAEYTYDPLERLLAQATYASTGGAPTDSSEYIYDAVDRLIEQTEDHAGTTHDRKTAFSHLGLSNQPTREVQTGGTDPRTKTYAYNAVGQRTSMTDQATGSLDDTQTSYTYGTDVHGSVTQLLDENGGIKASYGYDAYGRQDTKDTDTTGLSSGDLEDLKPFNPYRYAGKRLDSGTAGTGRDATTLDMGARRYSLDTTRFLQQDMYSDALGDLGLSLDPLSQNRYALAGGNPVSNVEIDGHINMAEGGGGGTTSGGTTTTSTSTETTSESSGGGGDDDGGTLNKVGDWFKGGADKVDSALDQLDAKTVENPDWKLQGLYESWKKLEEKAEPLTGATDIHTCGTEGGLQNCGWAAAAIVPGGKALKGTKALRGADTVDQGERVLFGQARISPRFSPQGHVPQLRGRHIEDVADDLSSGRLSPSVFNIEAWREGGQLVSKNNRGLAALSLAGMRPQVGLNLTIVSRNKIENSVLARLNQPSVFGETLPSPRIGVTRSQTDLRLVSPFEIHIP</sequence>
<dbReference type="Gene3D" id="2.180.10.10">
    <property type="entry name" value="RHS repeat-associated core"/>
    <property type="match status" value="4"/>
</dbReference>
<feature type="compositionally biased region" description="Low complexity" evidence="1">
    <location>
        <begin position="2307"/>
        <end position="2322"/>
    </location>
</feature>
<evidence type="ECO:0000313" key="3">
    <source>
        <dbReference type="EMBL" id="ADB30579.1"/>
    </source>
</evidence>
<organism evidence="3 4">
    <name type="scientific">Kribbella flavida (strain DSM 17836 / JCM 10339 / NBRC 14399)</name>
    <dbReference type="NCBI Taxonomy" id="479435"/>
    <lineage>
        <taxon>Bacteria</taxon>
        <taxon>Bacillati</taxon>
        <taxon>Actinomycetota</taxon>
        <taxon>Actinomycetes</taxon>
        <taxon>Propionibacteriales</taxon>
        <taxon>Kribbellaceae</taxon>
        <taxon>Kribbella</taxon>
    </lineage>
</organism>
<dbReference type="PANTHER" id="PTHR32305">
    <property type="match status" value="1"/>
</dbReference>
<name>D2PLF0_KRIFD</name>
<dbReference type="Pfam" id="PF05593">
    <property type="entry name" value="RHS_repeat"/>
    <property type="match status" value="1"/>
</dbReference>
<dbReference type="Gene3D" id="2.60.40.10">
    <property type="entry name" value="Immunoglobulins"/>
    <property type="match status" value="2"/>
</dbReference>
<dbReference type="OrthoDB" id="3795228at2"/>
<dbReference type="Pfam" id="PF17957">
    <property type="entry name" value="Big_7"/>
    <property type="match status" value="2"/>
</dbReference>
<dbReference type="NCBIfam" id="NF033679">
    <property type="entry name" value="DNRLRE_dom"/>
    <property type="match status" value="1"/>
</dbReference>
<feature type="compositionally biased region" description="Gly residues" evidence="1">
    <location>
        <begin position="582"/>
        <end position="594"/>
    </location>
</feature>
<feature type="region of interest" description="Disordered" evidence="1">
    <location>
        <begin position="1373"/>
        <end position="1397"/>
    </location>
</feature>
<dbReference type="STRING" id="479435.Kfla_1478"/>
<reference evidence="4" key="1">
    <citation type="submission" date="2009-09" db="EMBL/GenBank/DDBJ databases">
        <title>The complete genome of Kribbella flavida DSM 17836.</title>
        <authorList>
            <consortium name="US DOE Joint Genome Institute (JGI-PGF)"/>
            <person name="Lucas S."/>
            <person name="Copeland A."/>
            <person name="Lapidus A."/>
            <person name="Glavina del Rio T."/>
            <person name="Dalin E."/>
            <person name="Tice H."/>
            <person name="Bruce D."/>
            <person name="Goodwin L."/>
            <person name="Pitluck S."/>
            <person name="Kyrpides N."/>
            <person name="Mavromatis K."/>
            <person name="Ivanova N."/>
            <person name="Saunders E."/>
            <person name="Brettin T."/>
            <person name="Detter J.C."/>
            <person name="Han C."/>
            <person name="Larimer F."/>
            <person name="Land M."/>
            <person name="Hauser L."/>
            <person name="Markowitz V."/>
            <person name="Cheng J.-F."/>
            <person name="Hugenholtz P."/>
            <person name="Woyke T."/>
            <person name="Wu D."/>
            <person name="Pukall R."/>
            <person name="Klenk H.-P."/>
            <person name="Eisen J.A."/>
        </authorList>
    </citation>
    <scope>NUCLEOTIDE SEQUENCE [LARGE SCALE GENOMIC DNA]</scope>
    <source>
        <strain evidence="4">DSM 17836 / JCM 10339 / NBRC 14399</strain>
    </source>
</reference>